<protein>
    <submittedName>
        <fullName evidence="2">Uncharacterized protein</fullName>
    </submittedName>
</protein>
<gene>
    <name evidence="2" type="ORF">MM415A01887_0005</name>
    <name evidence="1" type="ORF">MM415B00601_0005</name>
</gene>
<dbReference type="EMBL" id="MT142132">
    <property type="protein sequence ID" value="QJA74963.1"/>
    <property type="molecule type" value="Genomic_DNA"/>
</dbReference>
<sequence>MSENGNEIKIEAPDKCIGCGWIPEQAEAGKELALGSSWLVVPIRDSVVWLHICPKCGRAMGNKNAVENVRKLQEIKKQRVVQPRPGKIVLAGSKGAPIGRN</sequence>
<dbReference type="EMBL" id="MT141502">
    <property type="protein sequence ID" value="QJA63645.1"/>
    <property type="molecule type" value="Genomic_DNA"/>
</dbReference>
<reference evidence="2" key="1">
    <citation type="submission" date="2020-03" db="EMBL/GenBank/DDBJ databases">
        <title>The deep terrestrial virosphere.</title>
        <authorList>
            <person name="Holmfeldt K."/>
            <person name="Nilsson E."/>
            <person name="Simone D."/>
            <person name="Lopez-Fernandez M."/>
            <person name="Wu X."/>
            <person name="de Brujin I."/>
            <person name="Lundin D."/>
            <person name="Andersson A."/>
            <person name="Bertilsson S."/>
            <person name="Dopson M."/>
        </authorList>
    </citation>
    <scope>NUCLEOTIDE SEQUENCE</scope>
    <source>
        <strain evidence="2">MM415A01887</strain>
        <strain evidence="1">MM415B00601</strain>
    </source>
</reference>
<evidence type="ECO:0000313" key="1">
    <source>
        <dbReference type="EMBL" id="QJA63645.1"/>
    </source>
</evidence>
<proteinExistence type="predicted"/>
<name>A0A6M3JY21_9ZZZZ</name>
<organism evidence="2">
    <name type="scientific">viral metagenome</name>
    <dbReference type="NCBI Taxonomy" id="1070528"/>
    <lineage>
        <taxon>unclassified sequences</taxon>
        <taxon>metagenomes</taxon>
        <taxon>organismal metagenomes</taxon>
    </lineage>
</organism>
<dbReference type="AlphaFoldDB" id="A0A6M3JY21"/>
<evidence type="ECO:0000313" key="2">
    <source>
        <dbReference type="EMBL" id="QJA74963.1"/>
    </source>
</evidence>
<accession>A0A6M3JY21</accession>